<evidence type="ECO:0000256" key="3">
    <source>
        <dbReference type="ARBA" id="ARBA00022801"/>
    </source>
</evidence>
<dbReference type="RefSeq" id="WP_377604556.1">
    <property type="nucleotide sequence ID" value="NZ_JBHUME010000010.1"/>
</dbReference>
<comment type="similarity">
    <text evidence="1">Belongs to the peptidase S51 family.</text>
</comment>
<keyword evidence="2" id="KW-0645">Protease</keyword>
<evidence type="ECO:0000256" key="5">
    <source>
        <dbReference type="SAM" id="SignalP"/>
    </source>
</evidence>
<dbReference type="PANTHER" id="PTHR36175:SF1">
    <property type="entry name" value="CYANOPHYCINASE"/>
    <property type="match status" value="1"/>
</dbReference>
<evidence type="ECO:0000256" key="1">
    <source>
        <dbReference type="ARBA" id="ARBA00006534"/>
    </source>
</evidence>
<dbReference type="Gene3D" id="3.40.50.880">
    <property type="match status" value="1"/>
</dbReference>
<keyword evidence="5" id="KW-0732">Signal</keyword>
<organism evidence="6 7">
    <name type="scientific">Paenibacillus gansuensis</name>
    <dbReference type="NCBI Taxonomy" id="306542"/>
    <lineage>
        <taxon>Bacteria</taxon>
        <taxon>Bacillati</taxon>
        <taxon>Bacillota</taxon>
        <taxon>Bacilli</taxon>
        <taxon>Bacillales</taxon>
        <taxon>Paenibacillaceae</taxon>
        <taxon>Paenibacillus</taxon>
    </lineage>
</organism>
<sequence length="333" mass="34949">MKKRGIWLAVAALVCTLVSGYSAGAANNYSYYSVGSTADVTKTTSGGMVIMGGSTDVDAAFQWMITKSGGGDFVILRTTGTDAYNPYVNGLGTVNSVETLIVKNRTGANDDFIYNKIRNAEALFIAGGDQNTYVNYLKDTKVETAIAELKTRGVPIGGTSAGAMVLGEHIYDARNGSVYSDEALSDPYIRYMTFSKDFNSLWNLSDTIVDTHFGARDRMGRLVGFLARNIADGWAPGNGAKGIGVDEQTAFVVEPNGSGYVLGNGSVYFLKTSQAATTIASGTPLAISGVGVYKIGRSSTQSFNLSTWTGSGGTSYTLSAASGSLTSSKGSVY</sequence>
<evidence type="ECO:0000256" key="4">
    <source>
        <dbReference type="ARBA" id="ARBA00022825"/>
    </source>
</evidence>
<dbReference type="GO" id="GO:0008241">
    <property type="term" value="F:peptidyl-dipeptidase activity"/>
    <property type="evidence" value="ECO:0007669"/>
    <property type="project" value="UniProtKB-EC"/>
</dbReference>
<dbReference type="SUPFAM" id="SSF52317">
    <property type="entry name" value="Class I glutamine amidotransferase-like"/>
    <property type="match status" value="1"/>
</dbReference>
<gene>
    <name evidence="6" type="ORF">ACFSUF_16855</name>
</gene>
<accession>A0ABW5PFT6</accession>
<proteinExistence type="inferred from homology"/>
<evidence type="ECO:0000313" key="7">
    <source>
        <dbReference type="Proteomes" id="UP001597541"/>
    </source>
</evidence>
<keyword evidence="7" id="KW-1185">Reference proteome</keyword>
<feature type="signal peptide" evidence="5">
    <location>
        <begin position="1"/>
        <end position="25"/>
    </location>
</feature>
<dbReference type="Proteomes" id="UP001597541">
    <property type="component" value="Unassembled WGS sequence"/>
</dbReference>
<reference evidence="7" key="1">
    <citation type="journal article" date="2019" name="Int. J. Syst. Evol. Microbiol.">
        <title>The Global Catalogue of Microorganisms (GCM) 10K type strain sequencing project: providing services to taxonomists for standard genome sequencing and annotation.</title>
        <authorList>
            <consortium name="The Broad Institute Genomics Platform"/>
            <consortium name="The Broad Institute Genome Sequencing Center for Infectious Disease"/>
            <person name="Wu L."/>
            <person name="Ma J."/>
        </authorList>
    </citation>
    <scope>NUCLEOTIDE SEQUENCE [LARGE SCALE GENOMIC DNA]</scope>
    <source>
        <strain evidence="7">KCTC 3950</strain>
    </source>
</reference>
<evidence type="ECO:0000313" key="6">
    <source>
        <dbReference type="EMBL" id="MFD2614078.1"/>
    </source>
</evidence>
<dbReference type="PANTHER" id="PTHR36175">
    <property type="entry name" value="CYANOPHYCINASE"/>
    <property type="match status" value="1"/>
</dbReference>
<name>A0ABW5PFT6_9BACL</name>
<dbReference type="CDD" id="cd03145">
    <property type="entry name" value="GAT1_cyanophycinase"/>
    <property type="match status" value="1"/>
</dbReference>
<dbReference type="EC" id="3.4.15.6" evidence="6"/>
<keyword evidence="6" id="KW-0121">Carboxypeptidase</keyword>
<protein>
    <submittedName>
        <fullName evidence="6">Cyanophycinase</fullName>
        <ecNumber evidence="6">3.4.15.6</ecNumber>
    </submittedName>
</protein>
<keyword evidence="3 6" id="KW-0378">Hydrolase</keyword>
<keyword evidence="4" id="KW-0720">Serine protease</keyword>
<feature type="chain" id="PRO_5045694431" evidence="5">
    <location>
        <begin position="26"/>
        <end position="333"/>
    </location>
</feature>
<dbReference type="EMBL" id="JBHUME010000010">
    <property type="protein sequence ID" value="MFD2614078.1"/>
    <property type="molecule type" value="Genomic_DNA"/>
</dbReference>
<dbReference type="Pfam" id="PF03575">
    <property type="entry name" value="Peptidase_S51"/>
    <property type="match status" value="1"/>
</dbReference>
<dbReference type="GO" id="GO:0004180">
    <property type="term" value="F:carboxypeptidase activity"/>
    <property type="evidence" value="ECO:0007669"/>
    <property type="project" value="UniProtKB-KW"/>
</dbReference>
<dbReference type="InterPro" id="IPR005320">
    <property type="entry name" value="Peptidase_S51"/>
</dbReference>
<dbReference type="InterPro" id="IPR029062">
    <property type="entry name" value="Class_I_gatase-like"/>
</dbReference>
<evidence type="ECO:0000256" key="2">
    <source>
        <dbReference type="ARBA" id="ARBA00022670"/>
    </source>
</evidence>
<comment type="caution">
    <text evidence="6">The sequence shown here is derived from an EMBL/GenBank/DDBJ whole genome shotgun (WGS) entry which is preliminary data.</text>
</comment>